<dbReference type="SMART" id="SM00774">
    <property type="entry name" value="WRKY"/>
    <property type="match status" value="1"/>
</dbReference>
<evidence type="ECO:0000256" key="4">
    <source>
        <dbReference type="ARBA" id="ARBA00023163"/>
    </source>
</evidence>
<keyword evidence="3" id="KW-0238">DNA-binding</keyword>
<dbReference type="Proteomes" id="UP000017836">
    <property type="component" value="Unassembled WGS sequence"/>
</dbReference>
<dbReference type="STRING" id="13333.W1NXJ2"/>
<dbReference type="PANTHER" id="PTHR31282">
    <property type="entry name" value="WRKY TRANSCRIPTION FACTOR 21-RELATED"/>
    <property type="match status" value="1"/>
</dbReference>
<evidence type="ECO:0000256" key="5">
    <source>
        <dbReference type="ARBA" id="ARBA00023242"/>
    </source>
</evidence>
<dbReference type="PROSITE" id="PS50811">
    <property type="entry name" value="WRKY"/>
    <property type="match status" value="1"/>
</dbReference>
<evidence type="ECO:0000313" key="7">
    <source>
        <dbReference type="EMBL" id="ERN00368.1"/>
    </source>
</evidence>
<dbReference type="SUPFAM" id="SSF118290">
    <property type="entry name" value="WRKY DNA-binding domain"/>
    <property type="match status" value="1"/>
</dbReference>
<organism evidence="7 8">
    <name type="scientific">Amborella trichopoda</name>
    <dbReference type="NCBI Taxonomy" id="13333"/>
    <lineage>
        <taxon>Eukaryota</taxon>
        <taxon>Viridiplantae</taxon>
        <taxon>Streptophyta</taxon>
        <taxon>Embryophyta</taxon>
        <taxon>Tracheophyta</taxon>
        <taxon>Spermatophyta</taxon>
        <taxon>Magnoliopsida</taxon>
        <taxon>Amborellales</taxon>
        <taxon>Amborellaceae</taxon>
        <taxon>Amborella</taxon>
    </lineage>
</organism>
<dbReference type="AlphaFoldDB" id="W1NXJ2"/>
<dbReference type="GO" id="GO:0006355">
    <property type="term" value="P:regulation of DNA-templated transcription"/>
    <property type="evidence" value="ECO:0000318"/>
    <property type="project" value="GO_Central"/>
</dbReference>
<keyword evidence="4" id="KW-0804">Transcription</keyword>
<evidence type="ECO:0000313" key="8">
    <source>
        <dbReference type="Proteomes" id="UP000017836"/>
    </source>
</evidence>
<feature type="domain" description="WRKY" evidence="6">
    <location>
        <begin position="234"/>
        <end position="294"/>
    </location>
</feature>
<dbReference type="EMBL" id="KI394907">
    <property type="protein sequence ID" value="ERN00368.1"/>
    <property type="molecule type" value="Genomic_DNA"/>
</dbReference>
<keyword evidence="5" id="KW-0539">Nucleus</keyword>
<dbReference type="Gene3D" id="2.20.25.80">
    <property type="entry name" value="WRKY domain"/>
    <property type="match status" value="1"/>
</dbReference>
<evidence type="ECO:0000256" key="2">
    <source>
        <dbReference type="ARBA" id="ARBA00023015"/>
    </source>
</evidence>
<dbReference type="GO" id="GO:0005634">
    <property type="term" value="C:nucleus"/>
    <property type="evidence" value="ECO:0000318"/>
    <property type="project" value="GO_Central"/>
</dbReference>
<dbReference type="InterPro" id="IPR044810">
    <property type="entry name" value="WRKY_plant"/>
</dbReference>
<reference evidence="8" key="1">
    <citation type="journal article" date="2013" name="Science">
        <title>The Amborella genome and the evolution of flowering plants.</title>
        <authorList>
            <consortium name="Amborella Genome Project"/>
        </authorList>
    </citation>
    <scope>NUCLEOTIDE SEQUENCE [LARGE SCALE GENOMIC DNA]</scope>
</reference>
<dbReference type="InterPro" id="IPR036576">
    <property type="entry name" value="WRKY_dom_sf"/>
</dbReference>
<proteinExistence type="predicted"/>
<dbReference type="GO" id="GO:0000976">
    <property type="term" value="F:transcription cis-regulatory region binding"/>
    <property type="evidence" value="ECO:0000318"/>
    <property type="project" value="GO_Central"/>
</dbReference>
<accession>W1NXJ2</accession>
<dbReference type="InterPro" id="IPR003657">
    <property type="entry name" value="WRKY_dom"/>
</dbReference>
<protein>
    <recommendedName>
        <fullName evidence="6">WRKY domain-containing protein</fullName>
    </recommendedName>
</protein>
<keyword evidence="8" id="KW-1185">Reference proteome</keyword>
<dbReference type="Pfam" id="PF03106">
    <property type="entry name" value="WRKY"/>
    <property type="match status" value="1"/>
</dbReference>
<name>W1NXJ2_AMBTC</name>
<sequence length="353" mass="39306">MEKNQSSNPHLQRIEQENKNAITLAHNVLNILSPYDPNHQWNTPLRSVTETKLSKVAKQTINGFQRVITLLDRRGHAVFRRKPSSPSLLDRRDQNLSFPLCQKRPLYPQVSDHYFDCYGRVLNNFQSKMEGKRPLVSTEFASSSMSSFRPLMPPLPAKVNDNKVISRGLPWSYVPIAPVPNREHGSSNGMDGHVGSSEDGTKVAAKYLYCKRKMNIKTSITVPAISKDLSMTPSDNYSWKKYSERTVKGSPYLRLFYKCATAEGCPAKKQVEWCKDNINMVTITYEGFHMNHALAFEAARIPTIKPDLELASSSTVAPALTPTLTPVPALTLARARTSAPAHAPPPAPPPSPA</sequence>
<evidence type="ECO:0000256" key="1">
    <source>
        <dbReference type="ARBA" id="ARBA00004123"/>
    </source>
</evidence>
<dbReference type="GO" id="GO:0003700">
    <property type="term" value="F:DNA-binding transcription factor activity"/>
    <property type="evidence" value="ECO:0000318"/>
    <property type="project" value="GO_Central"/>
</dbReference>
<evidence type="ECO:0000259" key="6">
    <source>
        <dbReference type="PROSITE" id="PS50811"/>
    </source>
</evidence>
<comment type="subcellular location">
    <subcellularLocation>
        <location evidence="1">Nucleus</location>
    </subcellularLocation>
</comment>
<keyword evidence="2" id="KW-0805">Transcription regulation</keyword>
<gene>
    <name evidence="7" type="ORF">AMTR_s00104p00109130</name>
</gene>
<dbReference type="HOGENOM" id="CLU_040478_0_0_1"/>
<evidence type="ECO:0000256" key="3">
    <source>
        <dbReference type="ARBA" id="ARBA00023125"/>
    </source>
</evidence>
<dbReference type="Gramene" id="ERN00368">
    <property type="protein sequence ID" value="ERN00368"/>
    <property type="gene ID" value="AMTR_s00104p00109130"/>
</dbReference>